<reference evidence="1 3" key="1">
    <citation type="submission" date="2015-11" db="EMBL/GenBank/DDBJ databases">
        <title>Genomic analysis of 38 Legionella species identifies large and diverse effector repertoires.</title>
        <authorList>
            <person name="Burstein D."/>
            <person name="Amaro F."/>
            <person name="Zusman T."/>
            <person name="Lifshitz Z."/>
            <person name="Cohen O."/>
            <person name="Gilbert J.A."/>
            <person name="Pupko T."/>
            <person name="Shuman H.A."/>
            <person name="Segal G."/>
        </authorList>
    </citation>
    <scope>NUCLEOTIDE SEQUENCE [LARGE SCALE GENOMIC DNA]</scope>
    <source>
        <strain evidence="1 3">SC-18-C9</strain>
    </source>
</reference>
<dbReference type="OrthoDB" id="5649274at2"/>
<reference evidence="2 4" key="2">
    <citation type="submission" date="2018-06" db="EMBL/GenBank/DDBJ databases">
        <authorList>
            <consortium name="Pathogen Informatics"/>
            <person name="Doyle S."/>
        </authorList>
    </citation>
    <scope>NUCLEOTIDE SEQUENCE [LARGE SCALE GENOMIC DNA]</scope>
    <source>
        <strain evidence="2 4">NCTC11991</strain>
    </source>
</reference>
<name>A0A378L9R9_9GAMM</name>
<evidence type="ECO:0000313" key="1">
    <source>
        <dbReference type="EMBL" id="KTD72051.1"/>
    </source>
</evidence>
<organism evidence="2 4">
    <name type="scientific">Legionella steigerwaltii</name>
    <dbReference type="NCBI Taxonomy" id="460"/>
    <lineage>
        <taxon>Bacteria</taxon>
        <taxon>Pseudomonadati</taxon>
        <taxon>Pseudomonadota</taxon>
        <taxon>Gammaproteobacteria</taxon>
        <taxon>Legionellales</taxon>
        <taxon>Legionellaceae</taxon>
        <taxon>Legionella</taxon>
    </lineage>
</organism>
<keyword evidence="3" id="KW-1185">Reference proteome</keyword>
<dbReference type="EMBL" id="LNYZ01000026">
    <property type="protein sequence ID" value="KTD72051.1"/>
    <property type="molecule type" value="Genomic_DNA"/>
</dbReference>
<sequence length="335" mass="38019">MGGYLERFINKLREGRAHGGRGGEEYNAGSDANIGIIEFAEFIDNLTEEERTKLFACTIEKFINDGRVDGKPPTDIGVIWERLRNPGITPTGERQTFQQCVEVNGSELAYILRENQELLMGWTPKFAQDTEKTDNKRIRLDKEIDKAEKNLLSLIEGKRIYSPTISYGEESKISLLSQLIENEDKIIVSLIKNHPYFGIGLRLQLHDIKQGSLNTIEALDYQKRLEEIVTSHCPSYETTLNSVSTLREILLQLPSNKDKIELLKQLNESLLTKLIPDTNALLNLISEAESGKGFNSESKLSVINFFFEKEYFKPAGQNSSEVVRFLKNCNIAKLK</sequence>
<dbReference type="Proteomes" id="UP000054820">
    <property type="component" value="Unassembled WGS sequence"/>
</dbReference>
<accession>A0A378L9R9</accession>
<proteinExistence type="predicted"/>
<evidence type="ECO:0000313" key="4">
    <source>
        <dbReference type="Proteomes" id="UP000255110"/>
    </source>
</evidence>
<dbReference type="AlphaFoldDB" id="A0A378L9R9"/>
<dbReference type="EMBL" id="UGOY01000001">
    <property type="protein sequence ID" value="STY22459.1"/>
    <property type="molecule type" value="Genomic_DNA"/>
</dbReference>
<gene>
    <name evidence="1" type="ORF">Lstg_2669</name>
    <name evidence="2" type="ORF">NCTC11991_01045</name>
</gene>
<dbReference type="STRING" id="460.Lstg_2669"/>
<evidence type="ECO:0000313" key="2">
    <source>
        <dbReference type="EMBL" id="STY22459.1"/>
    </source>
</evidence>
<protein>
    <submittedName>
        <fullName evidence="2">Uncharacterized protein</fullName>
    </submittedName>
</protein>
<evidence type="ECO:0000313" key="3">
    <source>
        <dbReference type="Proteomes" id="UP000054820"/>
    </source>
</evidence>
<dbReference type="Proteomes" id="UP000255110">
    <property type="component" value="Unassembled WGS sequence"/>
</dbReference>
<dbReference type="RefSeq" id="WP_058478198.1">
    <property type="nucleotide sequence ID" value="NZ_CAAAIO010000022.1"/>
</dbReference>